<dbReference type="Pfam" id="PF13376">
    <property type="entry name" value="OmdA"/>
    <property type="match status" value="1"/>
</dbReference>
<dbReference type="Pfam" id="PF08818">
    <property type="entry name" value="DUF1801"/>
    <property type="match status" value="1"/>
</dbReference>
<dbReference type="EMBL" id="VBPB01000253">
    <property type="protein sequence ID" value="TMQ70066.1"/>
    <property type="molecule type" value="Genomic_DNA"/>
</dbReference>
<reference evidence="2 3" key="1">
    <citation type="journal article" date="2019" name="Nat. Microbiol.">
        <title>Mediterranean grassland soil C-N compound turnover is dependent on rainfall and depth, and is mediated by genomically divergent microorganisms.</title>
        <authorList>
            <person name="Diamond S."/>
            <person name="Andeer P.F."/>
            <person name="Li Z."/>
            <person name="Crits-Christoph A."/>
            <person name="Burstein D."/>
            <person name="Anantharaman K."/>
            <person name="Lane K.R."/>
            <person name="Thomas B.C."/>
            <person name="Pan C."/>
            <person name="Northen T.R."/>
            <person name="Banfield J.F."/>
        </authorList>
    </citation>
    <scope>NUCLEOTIDE SEQUENCE [LARGE SCALE GENOMIC DNA]</scope>
    <source>
        <strain evidence="2">WS_11</strain>
    </source>
</reference>
<evidence type="ECO:0000313" key="2">
    <source>
        <dbReference type="EMBL" id="TMQ70066.1"/>
    </source>
</evidence>
<sequence>MGQKDPRVDAYIARSAPFAQPILKRMRKVVHAGCPGAEETLKWGAPAFMYKGLLCGMAAFKQHCTFGFWKHALVIAKDRVNAQEAAWGQFGRITDVSELPSDTMMLGWVKKAARLNDEGVKVPRKPTPAGGRPLSVPAYFMSAVRKNGKALATFKGFSPSCKREYVEWVTEAKTDETRSRRLATAVEWMAQGKARNWKYLKK</sequence>
<proteinExistence type="predicted"/>
<accession>A0A538U2E7</accession>
<evidence type="ECO:0000313" key="3">
    <source>
        <dbReference type="Proteomes" id="UP000319771"/>
    </source>
</evidence>
<dbReference type="Gene3D" id="3.90.1150.200">
    <property type="match status" value="1"/>
</dbReference>
<gene>
    <name evidence="2" type="ORF">E6K81_13470</name>
</gene>
<organism evidence="2 3">
    <name type="scientific">Eiseniibacteriota bacterium</name>
    <dbReference type="NCBI Taxonomy" id="2212470"/>
    <lineage>
        <taxon>Bacteria</taxon>
        <taxon>Candidatus Eiseniibacteriota</taxon>
    </lineage>
</organism>
<dbReference type="SUPFAM" id="SSF159888">
    <property type="entry name" value="YdhG-like"/>
    <property type="match status" value="1"/>
</dbReference>
<protein>
    <recommendedName>
        <fullName evidence="1">YdhG-like domain-containing protein</fullName>
    </recommendedName>
</protein>
<dbReference type="Proteomes" id="UP000319771">
    <property type="component" value="Unassembled WGS sequence"/>
</dbReference>
<name>A0A538U2E7_UNCEI</name>
<comment type="caution">
    <text evidence="2">The sequence shown here is derived from an EMBL/GenBank/DDBJ whole genome shotgun (WGS) entry which is preliminary data.</text>
</comment>
<dbReference type="AlphaFoldDB" id="A0A538U2E7"/>
<dbReference type="InterPro" id="IPR014922">
    <property type="entry name" value="YdhG-like"/>
</dbReference>
<feature type="domain" description="YdhG-like" evidence="1">
    <location>
        <begin position="20"/>
        <end position="102"/>
    </location>
</feature>
<evidence type="ECO:0000259" key="1">
    <source>
        <dbReference type="Pfam" id="PF08818"/>
    </source>
</evidence>